<gene>
    <name evidence="2" type="ORF">Nepgr_018051</name>
</gene>
<sequence>MKKPGAIPKPRPASNTEFGVGRPVKLHGVQKVGIVANVSKNLDKPTIKKRSAPRAEVLSSKTSNSKRGVKQSPVMACLMPPRAIILTMPKRVAVFRGSNREVIKFRQYITRSQALVSFKELKSFLFHVKSSKNIKTIDSL</sequence>
<reference evidence="2" key="1">
    <citation type="submission" date="2023-05" db="EMBL/GenBank/DDBJ databases">
        <title>Nepenthes gracilis genome sequencing.</title>
        <authorList>
            <person name="Fukushima K."/>
        </authorList>
    </citation>
    <scope>NUCLEOTIDE SEQUENCE</scope>
    <source>
        <strain evidence="2">SING2019-196</strain>
    </source>
</reference>
<proteinExistence type="predicted"/>
<feature type="region of interest" description="Disordered" evidence="1">
    <location>
        <begin position="43"/>
        <end position="72"/>
    </location>
</feature>
<accession>A0AAD3SSK5</accession>
<comment type="caution">
    <text evidence="2">The sequence shown here is derived from an EMBL/GenBank/DDBJ whole genome shotgun (WGS) entry which is preliminary data.</text>
</comment>
<name>A0AAD3SSK5_NEPGR</name>
<organism evidence="2 3">
    <name type="scientific">Nepenthes gracilis</name>
    <name type="common">Slender pitcher plant</name>
    <dbReference type="NCBI Taxonomy" id="150966"/>
    <lineage>
        <taxon>Eukaryota</taxon>
        <taxon>Viridiplantae</taxon>
        <taxon>Streptophyta</taxon>
        <taxon>Embryophyta</taxon>
        <taxon>Tracheophyta</taxon>
        <taxon>Spermatophyta</taxon>
        <taxon>Magnoliopsida</taxon>
        <taxon>eudicotyledons</taxon>
        <taxon>Gunneridae</taxon>
        <taxon>Pentapetalae</taxon>
        <taxon>Caryophyllales</taxon>
        <taxon>Nepenthaceae</taxon>
        <taxon>Nepenthes</taxon>
    </lineage>
</organism>
<keyword evidence="3" id="KW-1185">Reference proteome</keyword>
<evidence type="ECO:0000313" key="2">
    <source>
        <dbReference type="EMBL" id="GMH16210.1"/>
    </source>
</evidence>
<dbReference type="EMBL" id="BSYO01000016">
    <property type="protein sequence ID" value="GMH16210.1"/>
    <property type="molecule type" value="Genomic_DNA"/>
</dbReference>
<protein>
    <submittedName>
        <fullName evidence="2">Uncharacterized protein</fullName>
    </submittedName>
</protein>
<evidence type="ECO:0000313" key="3">
    <source>
        <dbReference type="Proteomes" id="UP001279734"/>
    </source>
</evidence>
<dbReference type="AlphaFoldDB" id="A0AAD3SSK5"/>
<dbReference type="Proteomes" id="UP001279734">
    <property type="component" value="Unassembled WGS sequence"/>
</dbReference>
<evidence type="ECO:0000256" key="1">
    <source>
        <dbReference type="SAM" id="MobiDB-lite"/>
    </source>
</evidence>
<feature type="region of interest" description="Disordered" evidence="1">
    <location>
        <begin position="1"/>
        <end position="21"/>
    </location>
</feature>